<sequence>MKHGKKESEETKANYKIIWIHGIAAAFGGDFIVVLLLTIALSLIVNIHITFLIGLLFGIGSWLSQSLIVALVYKGVIKVIKKDFSIMIRAGRFSLLFLGIFMILLGIFSLMSSTQ</sequence>
<feature type="transmembrane region" description="Helical" evidence="1">
    <location>
        <begin position="93"/>
        <end position="111"/>
    </location>
</feature>
<evidence type="ECO:0000313" key="2">
    <source>
        <dbReference type="EMBL" id="BDB97874.1"/>
    </source>
</evidence>
<evidence type="ECO:0000313" key="3">
    <source>
        <dbReference type="Proteomes" id="UP001319921"/>
    </source>
</evidence>
<dbReference type="Proteomes" id="UP001319921">
    <property type="component" value="Chromosome"/>
</dbReference>
<name>A0AAQ4CPZ3_9CREN</name>
<reference evidence="2 3" key="1">
    <citation type="journal article" date="2022" name="Microbiol. Resour. Announc.">
        <title>Complete Genome Sequence of the Hyperthermophilic and Acidophilic Archaeon Saccharolobus caldissimus Strain HS-3T.</title>
        <authorList>
            <person name="Sakai H.D."/>
            <person name="Kurosawa N."/>
        </authorList>
    </citation>
    <scope>NUCLEOTIDE SEQUENCE [LARGE SCALE GENOMIC DNA]</scope>
    <source>
        <strain evidence="2 3">JCM32116</strain>
    </source>
</reference>
<keyword evidence="3" id="KW-1185">Reference proteome</keyword>
<keyword evidence="1" id="KW-0472">Membrane</keyword>
<dbReference type="AlphaFoldDB" id="A0AAQ4CPZ3"/>
<keyword evidence="1" id="KW-0812">Transmembrane</keyword>
<dbReference type="RefSeq" id="WP_229571838.1">
    <property type="nucleotide sequence ID" value="NZ_AP025226.1"/>
</dbReference>
<protein>
    <submittedName>
        <fullName evidence="2">Uncharacterized protein</fullName>
    </submittedName>
</protein>
<dbReference type="EMBL" id="AP025226">
    <property type="protein sequence ID" value="BDB97874.1"/>
    <property type="molecule type" value="Genomic_DNA"/>
</dbReference>
<accession>A0AAQ4CPZ3</accession>
<dbReference type="GeneID" id="68865634"/>
<evidence type="ECO:0000256" key="1">
    <source>
        <dbReference type="SAM" id="Phobius"/>
    </source>
</evidence>
<gene>
    <name evidence="2" type="ORF">SACC_08910</name>
</gene>
<keyword evidence="1" id="KW-1133">Transmembrane helix</keyword>
<dbReference type="KEGG" id="scas:SACC_08910"/>
<feature type="transmembrane region" description="Helical" evidence="1">
    <location>
        <begin position="20"/>
        <end position="45"/>
    </location>
</feature>
<feature type="transmembrane region" description="Helical" evidence="1">
    <location>
        <begin position="51"/>
        <end position="73"/>
    </location>
</feature>
<organism evidence="2 3">
    <name type="scientific">Saccharolobus caldissimus</name>
    <dbReference type="NCBI Taxonomy" id="1702097"/>
    <lineage>
        <taxon>Archaea</taxon>
        <taxon>Thermoproteota</taxon>
        <taxon>Thermoprotei</taxon>
        <taxon>Sulfolobales</taxon>
        <taxon>Sulfolobaceae</taxon>
        <taxon>Saccharolobus</taxon>
    </lineage>
</organism>
<proteinExistence type="predicted"/>